<comment type="caution">
    <text evidence="2">The sequence shown here is derived from an EMBL/GenBank/DDBJ whole genome shotgun (WGS) entry which is preliminary data.</text>
</comment>
<gene>
    <name evidence="2" type="ORF">ATZ36_13595</name>
</gene>
<accession>A0A1E5IMI7</accession>
<sequence length="119" mass="13570">MFFYNPAGIICRRDCLTRFSFIDVTLNRGIIDLYLNNKEDFISKMVFYILNNLVYVFVSMPNILFISKPLYISQSSLSFGLGVFSYANLNFKLDSLQSLSYKAEGTLVGVLPVVFGCKF</sequence>
<dbReference type="EMBL" id="LNVX01000130">
    <property type="protein sequence ID" value="OEG71664.1"/>
    <property type="molecule type" value="Genomic_DNA"/>
</dbReference>
<evidence type="ECO:0000313" key="2">
    <source>
        <dbReference type="EMBL" id="OEG71664.1"/>
    </source>
</evidence>
<dbReference type="Proteomes" id="UP000095237">
    <property type="component" value="Unassembled WGS sequence"/>
</dbReference>
<evidence type="ECO:0000256" key="1">
    <source>
        <dbReference type="SAM" id="Phobius"/>
    </source>
</evidence>
<dbReference type="AlphaFoldDB" id="A0A1E5IMI7"/>
<evidence type="ECO:0000313" key="3">
    <source>
        <dbReference type="Proteomes" id="UP000095237"/>
    </source>
</evidence>
<feature type="transmembrane region" description="Helical" evidence="1">
    <location>
        <begin position="45"/>
        <end position="65"/>
    </location>
</feature>
<keyword evidence="1" id="KW-0812">Transmembrane</keyword>
<keyword evidence="1" id="KW-1133">Transmembrane helix</keyword>
<reference evidence="2 3" key="1">
    <citation type="submission" date="2015-11" db="EMBL/GenBank/DDBJ databases">
        <title>Evidence for parallel genomic evolution in an endosymbiosis of termite gut flagellates.</title>
        <authorList>
            <person name="Zheng H."/>
        </authorList>
    </citation>
    <scope>NUCLEOTIDE SEQUENCE [LARGE SCALE GENOMIC DNA]</scope>
    <source>
        <strain evidence="2 3">CET450</strain>
    </source>
</reference>
<organism evidence="2 3">
    <name type="scientific">Endomicrobium trichonymphae</name>
    <dbReference type="NCBI Taxonomy" id="1408204"/>
    <lineage>
        <taxon>Bacteria</taxon>
        <taxon>Pseudomonadati</taxon>
        <taxon>Elusimicrobiota</taxon>
        <taxon>Endomicrobiia</taxon>
        <taxon>Endomicrobiales</taxon>
        <taxon>Endomicrobiaceae</taxon>
        <taxon>Candidatus Endomicrobiellum</taxon>
    </lineage>
</organism>
<keyword evidence="3" id="KW-1185">Reference proteome</keyword>
<proteinExistence type="predicted"/>
<protein>
    <submittedName>
        <fullName evidence="2">Uncharacterized protein</fullName>
    </submittedName>
</protein>
<keyword evidence="1" id="KW-0472">Membrane</keyword>
<name>A0A1E5IMI7_ENDTX</name>